<dbReference type="PANTHER" id="PTHR11800:SF2">
    <property type="entry name" value="DNA-DIRECTED RNA POLYMERASE II SUBUNIT RPB3"/>
    <property type="match status" value="1"/>
</dbReference>
<dbReference type="Gramene" id="ABO94500">
    <property type="protein sequence ID" value="ABO94500"/>
    <property type="gene ID" value="OSTLU_119616"/>
</dbReference>
<dbReference type="InterPro" id="IPR050518">
    <property type="entry name" value="Rpo3/RPB3_RNA_Pol_subunit"/>
</dbReference>
<dbReference type="SUPFAM" id="SSF55257">
    <property type="entry name" value="RBP11-like subunits of RNA polymerase"/>
    <property type="match status" value="1"/>
</dbReference>
<dbReference type="eggNOG" id="KOG1522">
    <property type="taxonomic scope" value="Eukaryota"/>
</dbReference>
<dbReference type="GeneID" id="5000477"/>
<evidence type="ECO:0000256" key="3">
    <source>
        <dbReference type="ARBA" id="ARBA00025804"/>
    </source>
</evidence>
<dbReference type="Pfam" id="PF01193">
    <property type="entry name" value="RNA_pol_L"/>
    <property type="match status" value="1"/>
</dbReference>
<gene>
    <name evidence="6" type="primary">Rpb3</name>
    <name evidence="6" type="ORF">OSTLU_119616</name>
</gene>
<dbReference type="OrthoDB" id="270173at2759"/>
<evidence type="ECO:0000259" key="5">
    <source>
        <dbReference type="SMART" id="SM00662"/>
    </source>
</evidence>
<dbReference type="InterPro" id="IPR036603">
    <property type="entry name" value="RBP11-like"/>
</dbReference>
<dbReference type="SMART" id="SM00662">
    <property type="entry name" value="RPOLD"/>
    <property type="match status" value="1"/>
</dbReference>
<dbReference type="InterPro" id="IPR001514">
    <property type="entry name" value="DNA-dir_RNA_pol_30-40kDasu_CS"/>
</dbReference>
<reference evidence="6 7" key="1">
    <citation type="journal article" date="2007" name="Proc. Natl. Acad. Sci. U.S.A.">
        <title>The tiny eukaryote Ostreococcus provides genomic insights into the paradox of plankton speciation.</title>
        <authorList>
            <person name="Palenik B."/>
            <person name="Grimwood J."/>
            <person name="Aerts A."/>
            <person name="Rouze P."/>
            <person name="Salamov A."/>
            <person name="Putnam N."/>
            <person name="Dupont C."/>
            <person name="Jorgensen R."/>
            <person name="Derelle E."/>
            <person name="Rombauts S."/>
            <person name="Zhou K."/>
            <person name="Otillar R."/>
            <person name="Merchant S.S."/>
            <person name="Podell S."/>
            <person name="Gaasterland T."/>
            <person name="Napoli C."/>
            <person name="Gendler K."/>
            <person name="Manuell A."/>
            <person name="Tai V."/>
            <person name="Vallon O."/>
            <person name="Piganeau G."/>
            <person name="Jancek S."/>
            <person name="Heijde M."/>
            <person name="Jabbari K."/>
            <person name="Bowler C."/>
            <person name="Lohr M."/>
            <person name="Robbens S."/>
            <person name="Werner G."/>
            <person name="Dubchak I."/>
            <person name="Pazour G.J."/>
            <person name="Ren Q."/>
            <person name="Paulsen I."/>
            <person name="Delwiche C."/>
            <person name="Schmutz J."/>
            <person name="Rokhsar D."/>
            <person name="Van de Peer Y."/>
            <person name="Moreau H."/>
            <person name="Grigoriev I.V."/>
        </authorList>
    </citation>
    <scope>NUCLEOTIDE SEQUENCE [LARGE SCALE GENOMIC DNA]</scope>
    <source>
        <strain evidence="6 7">CCE9901</strain>
    </source>
</reference>
<keyword evidence="1 6" id="KW-0240">DNA-directed RNA polymerase</keyword>
<dbReference type="GO" id="GO:0006366">
    <property type="term" value="P:transcription by RNA polymerase II"/>
    <property type="evidence" value="ECO:0007669"/>
    <property type="project" value="TreeGrafter"/>
</dbReference>
<dbReference type="PANTHER" id="PTHR11800">
    <property type="entry name" value="DNA-DIRECTED RNA POLYMERASE"/>
    <property type="match status" value="1"/>
</dbReference>
<dbReference type="PROSITE" id="PS00446">
    <property type="entry name" value="RNA_POL_D_30KD"/>
    <property type="match status" value="1"/>
</dbReference>
<dbReference type="GO" id="GO:0003677">
    <property type="term" value="F:DNA binding"/>
    <property type="evidence" value="ECO:0007669"/>
    <property type="project" value="InterPro"/>
</dbReference>
<name>A4RSP9_OSTLU</name>
<dbReference type="AlphaFoldDB" id="A4RSP9"/>
<sequence length="318" mass="34677">MIPGEETGASVTVARLEDETIIFDLKGVDVSLANALRRLMIADVPTVSIDLVEVIENSSVLCDEFLAHRLGLIPLDSTKASELVKPYEYTGDDDTATDVHLELNVRCQSDQTRDVTSDDLISHDERVKPVSFGGTGGGSAKSGGILIAKLRKNQQLSLKCIARKGTGKDHAKWSPVATAVFKYTPLIDINHGLLNSLNGKSQTRILYHNFKRHNAGPEKAAIVESDPSKMFKYDADTDTFTLTSPESCTYDGEVMKKVNELGKPGLIDVRPGLDCFTFIVESTGVLKVEEVVLQAVHILQSKLDTIGVSSCFDKLEIQ</sequence>
<dbReference type="HAMAP" id="MF_00320">
    <property type="entry name" value="RNApol_arch_Rpo3"/>
    <property type="match status" value="1"/>
</dbReference>
<dbReference type="RefSeq" id="XP_001416207.1">
    <property type="nucleotide sequence ID" value="XM_001416170.1"/>
</dbReference>
<accession>A4RSP9</accession>
<dbReference type="HOGENOM" id="CLU_038421_3_0_1"/>
<dbReference type="InterPro" id="IPR022842">
    <property type="entry name" value="RNAP_Rpo3/Rpb3/RPAC1"/>
</dbReference>
<dbReference type="InterPro" id="IPR036643">
    <property type="entry name" value="RNApol_insert_sf"/>
</dbReference>
<dbReference type="InterPro" id="IPR011262">
    <property type="entry name" value="DNA-dir_RNA_pol_insert"/>
</dbReference>
<dbReference type="GO" id="GO:0003899">
    <property type="term" value="F:DNA-directed RNA polymerase activity"/>
    <property type="evidence" value="ECO:0007669"/>
    <property type="project" value="InterPro"/>
</dbReference>
<dbReference type="STRING" id="436017.A4RSP9"/>
<dbReference type="EMBL" id="CP000582">
    <property type="protein sequence ID" value="ABO94500.1"/>
    <property type="molecule type" value="Genomic_DNA"/>
</dbReference>
<protein>
    <recommendedName>
        <fullName evidence="4">Plastid-encoded RNA polymerase subunit alpha</fullName>
    </recommendedName>
</protein>
<keyword evidence="7" id="KW-1185">Reference proteome</keyword>
<dbReference type="NCBIfam" id="NF001988">
    <property type="entry name" value="PRK00783.1"/>
    <property type="match status" value="1"/>
</dbReference>
<feature type="domain" description="DNA-directed RNA polymerase RpoA/D/Rpb3-type" evidence="5">
    <location>
        <begin position="20"/>
        <end position="309"/>
    </location>
</feature>
<evidence type="ECO:0000313" key="7">
    <source>
        <dbReference type="Proteomes" id="UP000001568"/>
    </source>
</evidence>
<dbReference type="Pfam" id="PF01000">
    <property type="entry name" value="RNA_pol_A_bac"/>
    <property type="match status" value="1"/>
</dbReference>
<comment type="similarity">
    <text evidence="3">Belongs to the archaeal Rpo3/eukaryotic RPB3 RNA polymerase subunit family.</text>
</comment>
<evidence type="ECO:0000256" key="2">
    <source>
        <dbReference type="ARBA" id="ARBA00023163"/>
    </source>
</evidence>
<dbReference type="InterPro" id="IPR011263">
    <property type="entry name" value="DNA-dir_RNA_pol_RpoA/D/Rpb3"/>
</dbReference>
<dbReference type="OMA" id="DETKFHF"/>
<dbReference type="Proteomes" id="UP000001568">
    <property type="component" value="Chromosome 2"/>
</dbReference>
<dbReference type="Gene3D" id="3.30.1360.10">
    <property type="entry name" value="RNA polymerase, RBP11-like subunit"/>
    <property type="match status" value="1"/>
</dbReference>
<dbReference type="KEGG" id="olu:OSTLU_119616"/>
<evidence type="ECO:0000256" key="1">
    <source>
        <dbReference type="ARBA" id="ARBA00022478"/>
    </source>
</evidence>
<dbReference type="GO" id="GO:0046983">
    <property type="term" value="F:protein dimerization activity"/>
    <property type="evidence" value="ECO:0007669"/>
    <property type="project" value="InterPro"/>
</dbReference>
<evidence type="ECO:0000313" key="6">
    <source>
        <dbReference type="EMBL" id="ABO94500.1"/>
    </source>
</evidence>
<keyword evidence="2" id="KW-0804">Transcription</keyword>
<organism evidence="6 7">
    <name type="scientific">Ostreococcus lucimarinus (strain CCE9901)</name>
    <dbReference type="NCBI Taxonomy" id="436017"/>
    <lineage>
        <taxon>Eukaryota</taxon>
        <taxon>Viridiplantae</taxon>
        <taxon>Chlorophyta</taxon>
        <taxon>Mamiellophyceae</taxon>
        <taxon>Mamiellales</taxon>
        <taxon>Bathycoccaceae</taxon>
        <taxon>Ostreococcus</taxon>
    </lineage>
</organism>
<proteinExistence type="inferred from homology"/>
<dbReference type="Gene3D" id="2.170.120.12">
    <property type="entry name" value="DNA-directed RNA polymerase, insert domain"/>
    <property type="match status" value="1"/>
</dbReference>
<dbReference type="SUPFAM" id="SSF56553">
    <property type="entry name" value="Insert subdomain of RNA polymerase alpha subunit"/>
    <property type="match status" value="1"/>
</dbReference>
<evidence type="ECO:0000256" key="4">
    <source>
        <dbReference type="ARBA" id="ARBA00031776"/>
    </source>
</evidence>
<dbReference type="GO" id="GO:0005665">
    <property type="term" value="C:RNA polymerase II, core complex"/>
    <property type="evidence" value="ECO:0007669"/>
    <property type="project" value="TreeGrafter"/>
</dbReference>